<reference evidence="7 8" key="1">
    <citation type="submission" date="2016-01" db="EMBL/GenBank/DDBJ databases">
        <title>The new phylogeny of the genus Mycobacterium.</title>
        <authorList>
            <person name="Tarcisio F."/>
            <person name="Conor M."/>
            <person name="Antonella G."/>
            <person name="Elisabetta G."/>
            <person name="Giulia F.S."/>
            <person name="Sara T."/>
            <person name="Anna F."/>
            <person name="Clotilde B."/>
            <person name="Roberto B."/>
            <person name="Veronica D.S."/>
            <person name="Fabio R."/>
            <person name="Monica P."/>
            <person name="Olivier J."/>
            <person name="Enrico T."/>
            <person name="Nicola S."/>
        </authorList>
    </citation>
    <scope>NUCLEOTIDE SEQUENCE [LARGE SCALE GENOMIC DNA]</scope>
    <source>
        <strain evidence="7 8">DSM 44153</strain>
    </source>
</reference>
<dbReference type="FunFam" id="3.90.420.10:FF:000002">
    <property type="entry name" value="sulfite oxidase, mitochondrial"/>
    <property type="match status" value="1"/>
</dbReference>
<evidence type="ECO:0000256" key="1">
    <source>
        <dbReference type="ARBA" id="ARBA00001924"/>
    </source>
</evidence>
<dbReference type="EMBL" id="LQPZ01000029">
    <property type="protein sequence ID" value="ORX03132.1"/>
    <property type="molecule type" value="Genomic_DNA"/>
</dbReference>
<dbReference type="OrthoDB" id="9795587at2"/>
<evidence type="ECO:0000259" key="6">
    <source>
        <dbReference type="Pfam" id="PF03404"/>
    </source>
</evidence>
<dbReference type="AlphaFoldDB" id="A0A1X2EJV2"/>
<dbReference type="PRINTS" id="PR00407">
    <property type="entry name" value="EUMOPTERIN"/>
</dbReference>
<evidence type="ECO:0000259" key="5">
    <source>
        <dbReference type="Pfam" id="PF00174"/>
    </source>
</evidence>
<dbReference type="PANTHER" id="PTHR19372">
    <property type="entry name" value="SULFITE REDUCTASE"/>
    <property type="match status" value="1"/>
</dbReference>
<proteinExistence type="predicted"/>
<dbReference type="GO" id="GO:0043546">
    <property type="term" value="F:molybdopterin cofactor binding"/>
    <property type="evidence" value="ECO:0007669"/>
    <property type="project" value="TreeGrafter"/>
</dbReference>
<keyword evidence="4" id="KW-0560">Oxidoreductase</keyword>
<dbReference type="RefSeq" id="WP_085110322.1">
    <property type="nucleotide sequence ID" value="NZ_JACKSN010000197.1"/>
</dbReference>
<accession>A0A1X2EJV2</accession>
<dbReference type="SUPFAM" id="SSF81296">
    <property type="entry name" value="E set domains"/>
    <property type="match status" value="1"/>
</dbReference>
<keyword evidence="3" id="KW-0479">Metal-binding</keyword>
<dbReference type="GO" id="GO:0030151">
    <property type="term" value="F:molybdenum ion binding"/>
    <property type="evidence" value="ECO:0007669"/>
    <property type="project" value="InterPro"/>
</dbReference>
<keyword evidence="8" id="KW-1185">Reference proteome</keyword>
<evidence type="ECO:0000256" key="2">
    <source>
        <dbReference type="ARBA" id="ARBA00022505"/>
    </source>
</evidence>
<dbReference type="SUPFAM" id="SSF56524">
    <property type="entry name" value="Oxidoreductase molybdopterin-binding domain"/>
    <property type="match status" value="1"/>
</dbReference>
<feature type="domain" description="Oxidoreductase molybdopterin-binding" evidence="5">
    <location>
        <begin position="44"/>
        <end position="220"/>
    </location>
</feature>
<feature type="domain" description="Moybdenum cofactor oxidoreductase dimerisation" evidence="6">
    <location>
        <begin position="233"/>
        <end position="347"/>
    </location>
</feature>
<protein>
    <submittedName>
        <fullName evidence="7">Sulfite oxidase</fullName>
    </submittedName>
</protein>
<evidence type="ECO:0000256" key="4">
    <source>
        <dbReference type="ARBA" id="ARBA00023002"/>
    </source>
</evidence>
<dbReference type="STRING" id="1798.AWC30_11440"/>
<name>A0A1X2EJV2_9MYCO</name>
<dbReference type="Gene3D" id="3.90.420.10">
    <property type="entry name" value="Oxidoreductase, molybdopterin-binding domain"/>
    <property type="match status" value="1"/>
</dbReference>
<gene>
    <name evidence="7" type="ORF">AWC30_11440</name>
</gene>
<dbReference type="Proteomes" id="UP000193090">
    <property type="component" value="Unassembled WGS sequence"/>
</dbReference>
<organism evidence="7 8">
    <name type="scientific">Mycolicibacillus trivialis</name>
    <dbReference type="NCBI Taxonomy" id="1798"/>
    <lineage>
        <taxon>Bacteria</taxon>
        <taxon>Bacillati</taxon>
        <taxon>Actinomycetota</taxon>
        <taxon>Actinomycetes</taxon>
        <taxon>Mycobacteriales</taxon>
        <taxon>Mycobacteriaceae</taxon>
        <taxon>Mycolicibacillus</taxon>
    </lineage>
</organism>
<comment type="caution">
    <text evidence="7">The sequence shown here is derived from an EMBL/GenBank/DDBJ whole genome shotgun (WGS) entry which is preliminary data.</text>
</comment>
<dbReference type="Pfam" id="PF00174">
    <property type="entry name" value="Oxidored_molyb"/>
    <property type="match status" value="1"/>
</dbReference>
<comment type="cofactor">
    <cofactor evidence="1">
        <name>Mo-molybdopterin</name>
        <dbReference type="ChEBI" id="CHEBI:71302"/>
    </cofactor>
</comment>
<dbReference type="InterPro" id="IPR036374">
    <property type="entry name" value="OxRdtase_Mopterin-bd_sf"/>
</dbReference>
<evidence type="ECO:0000256" key="3">
    <source>
        <dbReference type="ARBA" id="ARBA00022723"/>
    </source>
</evidence>
<keyword evidence="2" id="KW-0500">Molybdenum</keyword>
<dbReference type="GO" id="GO:0008482">
    <property type="term" value="F:sulfite oxidase activity"/>
    <property type="evidence" value="ECO:0007669"/>
    <property type="project" value="TreeGrafter"/>
</dbReference>
<sequence>MGIPDGKRDDLIVHDTAPFNAEPPARVLAESMLTPADAFYCRNHGPIPDFGAERWQLSVGGAVAEPLILDHAALSTRFRAHEVVATLACAGNRRAELAAVRPLPGKEPWQQGALSTAVWRGARLADVLRAADVDPGADLHVAFTAPDVSTIPDPPEPFGASIPLAKALSEEVLLAWEMNGAPLPRLHGGPVRVVVPGYIGARSVKWVTGIVVQPFESHNHFQRVDYRLDGSALTALALNCAILDPDDGVRIDGGPVRLAGYAIAEDARRIDRVEVSTDGGAGWQTARLAPAEHRWAWRRWSLSVDAEAGPLSVLARAWDDGGATQPESPVPLWNPGGYANNAWARRELMVGSG</sequence>
<dbReference type="InterPro" id="IPR014756">
    <property type="entry name" value="Ig_E-set"/>
</dbReference>
<dbReference type="Gene3D" id="2.60.40.650">
    <property type="match status" value="1"/>
</dbReference>
<dbReference type="InterPro" id="IPR008335">
    <property type="entry name" value="Mopterin_OxRdtase_euk"/>
</dbReference>
<evidence type="ECO:0000313" key="7">
    <source>
        <dbReference type="EMBL" id="ORX03132.1"/>
    </source>
</evidence>
<dbReference type="InterPro" id="IPR005066">
    <property type="entry name" value="MoCF_OxRdtse_dimer"/>
</dbReference>
<dbReference type="GO" id="GO:0006790">
    <property type="term" value="P:sulfur compound metabolic process"/>
    <property type="evidence" value="ECO:0007669"/>
    <property type="project" value="TreeGrafter"/>
</dbReference>
<evidence type="ECO:0000313" key="8">
    <source>
        <dbReference type="Proteomes" id="UP000193090"/>
    </source>
</evidence>
<dbReference type="GO" id="GO:0020037">
    <property type="term" value="F:heme binding"/>
    <property type="evidence" value="ECO:0007669"/>
    <property type="project" value="TreeGrafter"/>
</dbReference>
<dbReference type="InterPro" id="IPR000572">
    <property type="entry name" value="OxRdtase_Mopterin-bd_dom"/>
</dbReference>
<dbReference type="PANTHER" id="PTHR19372:SF7">
    <property type="entry name" value="SULFITE OXIDASE, MITOCHONDRIAL"/>
    <property type="match status" value="1"/>
</dbReference>
<dbReference type="Pfam" id="PF03404">
    <property type="entry name" value="Mo-co_dimer"/>
    <property type="match status" value="1"/>
</dbReference>